<dbReference type="Pfam" id="PF13481">
    <property type="entry name" value="AAA_25"/>
    <property type="match status" value="1"/>
</dbReference>
<dbReference type="GeneID" id="36300618"/>
<proteinExistence type="predicted"/>
<dbReference type="Proteomes" id="UP000182126">
    <property type="component" value="Chromosome I"/>
</dbReference>
<dbReference type="AlphaFoldDB" id="A0A1H1MB35"/>
<dbReference type="Gene3D" id="3.40.50.300">
    <property type="entry name" value="P-loop containing nucleotide triphosphate hydrolases"/>
    <property type="match status" value="1"/>
</dbReference>
<dbReference type="RefSeq" id="WP_197676696.1">
    <property type="nucleotide sequence ID" value="NZ_LT629770.1"/>
</dbReference>
<organism evidence="1 2">
    <name type="scientific">Microbacterium paraoxydans</name>
    <dbReference type="NCBI Taxonomy" id="199592"/>
    <lineage>
        <taxon>Bacteria</taxon>
        <taxon>Bacillati</taxon>
        <taxon>Actinomycetota</taxon>
        <taxon>Actinomycetes</taxon>
        <taxon>Micrococcales</taxon>
        <taxon>Microbacteriaceae</taxon>
        <taxon>Microbacterium</taxon>
    </lineage>
</organism>
<evidence type="ECO:0000313" key="2">
    <source>
        <dbReference type="Proteomes" id="UP000182126"/>
    </source>
</evidence>
<dbReference type="InterPro" id="IPR027417">
    <property type="entry name" value="P-loop_NTPase"/>
</dbReference>
<sequence length="345" mass="36902">MTTLLDNSFTADWLMDQYFPPVRYVVDGVIPEGFCLLVAPPKFGKSWLVLGLGLAVSSGTPALGCIPTGKARPVLYAALEDGPRRLQSRIRALVPEQIADTLTFITKIGRNDIFETLQAFVDQWSGHEPVVILDTLGKAMPPAVSGESSYERDYRVGGMLKAIADSAPGAAIVVVHHTRKADSVDFLDAVSGTQGLAGSADTIVVLSRERLSKDATLRVTSRDAAEGEYRISLEGVGTWVLSGGSLKDAAEAAQTARATTGVGDRMGEIIEALARFPDGVKPKDIATITHVDPDDVGRYLRRAVEAGRAERLSRGLYGPVRSVRVSESNELPIGHTDTSDTDGEL</sequence>
<reference evidence="1 2" key="1">
    <citation type="submission" date="2016-10" db="EMBL/GenBank/DDBJ databases">
        <authorList>
            <person name="de Groot N.N."/>
        </authorList>
    </citation>
    <scope>NUCLEOTIDE SEQUENCE [LARGE SCALE GENOMIC DNA]</scope>
    <source>
        <strain evidence="1 2">DSM 15019</strain>
    </source>
</reference>
<protein>
    <submittedName>
        <fullName evidence="1">AAA domain-containing protein</fullName>
    </submittedName>
</protein>
<name>A0A1H1MB35_9MICO</name>
<evidence type="ECO:0000313" key="1">
    <source>
        <dbReference type="EMBL" id="SDR83189.1"/>
    </source>
</evidence>
<gene>
    <name evidence="1" type="ORF">SAMN04489809_0435</name>
</gene>
<dbReference type="EMBL" id="LT629770">
    <property type="protein sequence ID" value="SDR83189.1"/>
    <property type="molecule type" value="Genomic_DNA"/>
</dbReference>
<accession>A0A1H1MB35</accession>
<dbReference type="SUPFAM" id="SSF52540">
    <property type="entry name" value="P-loop containing nucleoside triphosphate hydrolases"/>
    <property type="match status" value="1"/>
</dbReference>